<proteinExistence type="predicted"/>
<accession>A0A9Q8FQT1</accession>
<evidence type="ECO:0000259" key="2">
    <source>
        <dbReference type="Pfam" id="PF05193"/>
    </source>
</evidence>
<organism evidence="3 4">
    <name type="scientific">Macrococcus carouselicus</name>
    <dbReference type="NCBI Taxonomy" id="69969"/>
    <lineage>
        <taxon>Bacteria</taxon>
        <taxon>Bacillati</taxon>
        <taxon>Bacillota</taxon>
        <taxon>Bacilli</taxon>
        <taxon>Bacillales</taxon>
        <taxon>Staphylococcaceae</taxon>
        <taxon>Macrococcus</taxon>
    </lineage>
</organism>
<evidence type="ECO:0000259" key="1">
    <source>
        <dbReference type="Pfam" id="PF00675"/>
    </source>
</evidence>
<dbReference type="Proteomes" id="UP000295280">
    <property type="component" value="Unassembled WGS sequence"/>
</dbReference>
<dbReference type="PANTHER" id="PTHR11851">
    <property type="entry name" value="METALLOPROTEASE"/>
    <property type="match status" value="1"/>
</dbReference>
<comment type="caution">
    <text evidence="3">The sequence shown here is derived from an EMBL/GenBank/DDBJ whole genome shotgun (WGS) entry which is preliminary data.</text>
</comment>
<dbReference type="Pfam" id="PF05193">
    <property type="entry name" value="Peptidase_M16_C"/>
    <property type="match status" value="1"/>
</dbReference>
<dbReference type="EMBL" id="SCWD01000001">
    <property type="protein sequence ID" value="TDM04117.1"/>
    <property type="molecule type" value="Genomic_DNA"/>
</dbReference>
<protein>
    <submittedName>
        <fullName evidence="3">Insulinase family protein</fullName>
    </submittedName>
</protein>
<name>A0A9Q8FQT1_9STAP</name>
<dbReference type="Gene3D" id="3.30.830.10">
    <property type="entry name" value="Metalloenzyme, LuxS/M16 peptidase-like"/>
    <property type="match status" value="2"/>
</dbReference>
<dbReference type="InterPro" id="IPR050361">
    <property type="entry name" value="MPP/UQCRC_Complex"/>
</dbReference>
<dbReference type="InterPro" id="IPR007863">
    <property type="entry name" value="Peptidase_M16_C"/>
</dbReference>
<feature type="domain" description="Peptidase M16 C-terminal" evidence="2">
    <location>
        <begin position="171"/>
        <end position="343"/>
    </location>
</feature>
<dbReference type="GO" id="GO:0046872">
    <property type="term" value="F:metal ion binding"/>
    <property type="evidence" value="ECO:0007669"/>
    <property type="project" value="InterPro"/>
</dbReference>
<dbReference type="OrthoDB" id="9762085at2"/>
<dbReference type="PANTHER" id="PTHR11851:SF186">
    <property type="entry name" value="INACTIVE METALLOPROTEASE YMFF-RELATED"/>
    <property type="match status" value="1"/>
</dbReference>
<gene>
    <name evidence="3" type="ORF">ERX40_02810</name>
</gene>
<feature type="domain" description="Peptidase M16 N-terminal" evidence="1">
    <location>
        <begin position="35"/>
        <end position="157"/>
    </location>
</feature>
<keyword evidence="4" id="KW-1185">Reference proteome</keyword>
<evidence type="ECO:0000313" key="3">
    <source>
        <dbReference type="EMBL" id="TDM04117.1"/>
    </source>
</evidence>
<dbReference type="RefSeq" id="WP_133416978.1">
    <property type="nucleotide sequence ID" value="NZ_SCWD01000001.1"/>
</dbReference>
<reference evidence="3 4" key="1">
    <citation type="submission" date="2019-01" db="EMBL/GenBank/DDBJ databases">
        <title>Draft genome sequences of the type strains of six Macrococcus species.</title>
        <authorList>
            <person name="Mazhar S."/>
            <person name="Altermann E."/>
            <person name="Hill C."/>
            <person name="Mcauliffe O."/>
        </authorList>
    </citation>
    <scope>NUCLEOTIDE SEQUENCE [LARGE SCALE GENOMIC DNA]</scope>
    <source>
        <strain evidence="3 4">ATCC 51828</strain>
    </source>
</reference>
<dbReference type="InterPro" id="IPR011765">
    <property type="entry name" value="Pept_M16_N"/>
</dbReference>
<dbReference type="InterPro" id="IPR011249">
    <property type="entry name" value="Metalloenz_LuxS/M16"/>
</dbReference>
<dbReference type="Pfam" id="PF00675">
    <property type="entry name" value="Peptidase_M16"/>
    <property type="match status" value="1"/>
</dbReference>
<dbReference type="AlphaFoldDB" id="A0A9Q8FQT1"/>
<dbReference type="SUPFAM" id="SSF63411">
    <property type="entry name" value="LuxS/MPP-like metallohydrolase"/>
    <property type="match status" value="2"/>
</dbReference>
<evidence type="ECO:0000313" key="4">
    <source>
        <dbReference type="Proteomes" id="UP000295280"/>
    </source>
</evidence>
<dbReference type="NCBIfam" id="NF047422">
    <property type="entry name" value="YfmF_fam"/>
    <property type="match status" value="1"/>
</dbReference>
<sequence>MIPIHINKESKFKTVTIALKFKAPLDENTLTERALLAKLLTKSTAQYPTEQQLYDHLSELYGAHLSSYVTKQNTASVITVSIEFINDKFIDENLFDQACQLLSDVINHPDTTGQVFNAGKVEREKQLLASRFDHVRDNKAQASFQQMLQEMFKGQSYRFSSMGIEEHLSEVTPESVYAVYRNMLENDEKALYIIGDINENLRASLDTYFNFEQSKIQLEPLKIKAAANPEYITEHTDTSQARINIGMTVPIKFGSADYFAFIVLNQIYGGDAASLLFMNVREKMSLAYQIHSQADARLGLMYVIAGVQNKTYKKTVDVILRQLELIRQADFPDELLSIAKKMLISHRRENLDRPRGWIEMSYASTFDDVKLSTEEWMAGIAAVTKEDVAGVAQSVNVQTIYCLANEVKA</sequence>